<dbReference type="GO" id="GO:0015562">
    <property type="term" value="F:efflux transmembrane transporter activity"/>
    <property type="evidence" value="ECO:0007669"/>
    <property type="project" value="TreeGrafter"/>
</dbReference>
<dbReference type="SUPFAM" id="SSF111369">
    <property type="entry name" value="HlyD-like secretion proteins"/>
    <property type="match status" value="1"/>
</dbReference>
<feature type="chain" id="PRO_5020283646" evidence="2">
    <location>
        <begin position="26"/>
        <end position="376"/>
    </location>
</feature>
<evidence type="ECO:0000313" key="6">
    <source>
        <dbReference type="Proteomes" id="UP000295357"/>
    </source>
</evidence>
<dbReference type="PANTHER" id="PTHR30469:SF15">
    <property type="entry name" value="HLYD FAMILY OF SECRETION PROTEINS"/>
    <property type="match status" value="1"/>
</dbReference>
<dbReference type="Gene3D" id="2.40.50.100">
    <property type="match status" value="1"/>
</dbReference>
<gene>
    <name evidence="5" type="ORF">DFR39_107198</name>
</gene>
<feature type="domain" description="YknX-like C-terminal permuted SH3-like" evidence="4">
    <location>
        <begin position="299"/>
        <end position="368"/>
    </location>
</feature>
<keyword evidence="6" id="KW-1185">Reference proteome</keyword>
<dbReference type="Gene3D" id="1.10.287.470">
    <property type="entry name" value="Helix hairpin bin"/>
    <property type="match status" value="1"/>
</dbReference>
<dbReference type="Gene3D" id="2.40.30.170">
    <property type="match status" value="1"/>
</dbReference>
<organism evidence="5 6">
    <name type="scientific">Roseateles asaccharophilus</name>
    <dbReference type="NCBI Taxonomy" id="582607"/>
    <lineage>
        <taxon>Bacteria</taxon>
        <taxon>Pseudomonadati</taxon>
        <taxon>Pseudomonadota</taxon>
        <taxon>Betaproteobacteria</taxon>
        <taxon>Burkholderiales</taxon>
        <taxon>Sphaerotilaceae</taxon>
        <taxon>Roseateles</taxon>
    </lineage>
</organism>
<proteinExistence type="inferred from homology"/>
<evidence type="ECO:0000256" key="1">
    <source>
        <dbReference type="ARBA" id="ARBA00009477"/>
    </source>
</evidence>
<reference evidence="5 6" key="1">
    <citation type="submission" date="2019-03" db="EMBL/GenBank/DDBJ databases">
        <title>Genomic Encyclopedia of Type Strains, Phase IV (KMG-IV): sequencing the most valuable type-strain genomes for metagenomic binning, comparative biology and taxonomic classification.</title>
        <authorList>
            <person name="Goeker M."/>
        </authorList>
    </citation>
    <scope>NUCLEOTIDE SEQUENCE [LARGE SCALE GENOMIC DNA]</scope>
    <source>
        <strain evidence="5 6">DSM 25082</strain>
    </source>
</reference>
<evidence type="ECO:0000259" key="3">
    <source>
        <dbReference type="Pfam" id="PF25954"/>
    </source>
</evidence>
<dbReference type="Pfam" id="PF25989">
    <property type="entry name" value="YknX_C"/>
    <property type="match status" value="1"/>
</dbReference>
<comment type="caution">
    <text evidence="5">The sequence shown here is derived from an EMBL/GenBank/DDBJ whole genome shotgun (WGS) entry which is preliminary data.</text>
</comment>
<dbReference type="EMBL" id="SNXE01000007">
    <property type="protein sequence ID" value="TDP07665.1"/>
    <property type="molecule type" value="Genomic_DNA"/>
</dbReference>
<evidence type="ECO:0000313" key="5">
    <source>
        <dbReference type="EMBL" id="TDP07665.1"/>
    </source>
</evidence>
<keyword evidence="2" id="KW-0732">Signal</keyword>
<feature type="domain" description="CusB-like beta-barrel" evidence="3">
    <location>
        <begin position="221"/>
        <end position="291"/>
    </location>
</feature>
<name>A0A4V3CJ10_9BURK</name>
<protein>
    <submittedName>
        <fullName evidence="5">RND family efflux transporter MFP subunit</fullName>
    </submittedName>
</protein>
<dbReference type="InterPro" id="IPR006143">
    <property type="entry name" value="RND_pump_MFP"/>
</dbReference>
<dbReference type="AlphaFoldDB" id="A0A4V3CJ10"/>
<feature type="signal peptide" evidence="2">
    <location>
        <begin position="1"/>
        <end position="25"/>
    </location>
</feature>
<dbReference type="Pfam" id="PF25954">
    <property type="entry name" value="Beta-barrel_RND_2"/>
    <property type="match status" value="1"/>
</dbReference>
<comment type="similarity">
    <text evidence="1">Belongs to the membrane fusion protein (MFP) (TC 8.A.1) family.</text>
</comment>
<dbReference type="NCBIfam" id="TIGR01730">
    <property type="entry name" value="RND_mfp"/>
    <property type="match status" value="1"/>
</dbReference>
<sequence length="376" mass="38947">MQMNKHSKWMVTALAAALVGGWALAAESGKDGAAAAAKARPALSVQLVAVDGQDWPQSLSASGTVAAWQEAVVGAEISGLRLSQVLVNVGDAVRRGQLLAQLSSDTVQAELAQSRAAAAEALAALEGARLDAERARALQASGSGALSAQQLQQYLTAEQTAKARAEAAQARVRSDELRLAQTRILAPDDGLISARSATLGAVVQGQELFRLIRGKRLEWRAEVPAAELPRLKPGQAVQISLPGAGTAPLRGSVRMLAPTVDSATRNGLVYVDLPASAMESGLRAGSFVRGEIQLGSGRVLSLPQTAVLLRDGFSYVFKVGAEGKVQQTKVATGRRVGDRIELLSGLKAGERVVASGVGFLSDGDLVQVVPTTAAGK</sequence>
<dbReference type="GO" id="GO:1990281">
    <property type="term" value="C:efflux pump complex"/>
    <property type="evidence" value="ECO:0007669"/>
    <property type="project" value="TreeGrafter"/>
</dbReference>
<dbReference type="OrthoDB" id="10524at2"/>
<dbReference type="InterPro" id="IPR058792">
    <property type="entry name" value="Beta-barrel_RND_2"/>
</dbReference>
<dbReference type="Proteomes" id="UP000295357">
    <property type="component" value="Unassembled WGS sequence"/>
</dbReference>
<dbReference type="PANTHER" id="PTHR30469">
    <property type="entry name" value="MULTIDRUG RESISTANCE PROTEIN MDTA"/>
    <property type="match status" value="1"/>
</dbReference>
<evidence type="ECO:0000259" key="4">
    <source>
        <dbReference type="Pfam" id="PF25989"/>
    </source>
</evidence>
<accession>A0A4V3CJ10</accession>
<dbReference type="Gene3D" id="2.40.420.20">
    <property type="match status" value="1"/>
</dbReference>
<dbReference type="InterPro" id="IPR058637">
    <property type="entry name" value="YknX-like_C"/>
</dbReference>
<evidence type="ECO:0000256" key="2">
    <source>
        <dbReference type="SAM" id="SignalP"/>
    </source>
</evidence>